<dbReference type="PANTHER" id="PTHR24198">
    <property type="entry name" value="ANKYRIN REPEAT AND PROTEIN KINASE DOMAIN-CONTAINING PROTEIN"/>
    <property type="match status" value="1"/>
</dbReference>
<keyword evidence="3" id="KW-0175">Coiled coil</keyword>
<evidence type="ECO:0000256" key="3">
    <source>
        <dbReference type="SAM" id="Coils"/>
    </source>
</evidence>
<evidence type="ECO:0000313" key="6">
    <source>
        <dbReference type="Proteomes" id="UP000093000"/>
    </source>
</evidence>
<organism evidence="5 6">
    <name type="scientific">Choanephora cucurbitarum</name>
    <dbReference type="NCBI Taxonomy" id="101091"/>
    <lineage>
        <taxon>Eukaryota</taxon>
        <taxon>Fungi</taxon>
        <taxon>Fungi incertae sedis</taxon>
        <taxon>Mucoromycota</taxon>
        <taxon>Mucoromycotina</taxon>
        <taxon>Mucoromycetes</taxon>
        <taxon>Mucorales</taxon>
        <taxon>Mucorineae</taxon>
        <taxon>Choanephoraceae</taxon>
        <taxon>Choanephoroideae</taxon>
        <taxon>Choanephora</taxon>
    </lineage>
</organism>
<dbReference type="PANTHER" id="PTHR24198:SF188">
    <property type="entry name" value="ANKYRIN REPEAT DOMAIN 55"/>
    <property type="match status" value="1"/>
</dbReference>
<evidence type="ECO:0000256" key="1">
    <source>
        <dbReference type="ARBA" id="ARBA00022737"/>
    </source>
</evidence>
<dbReference type="InParanoid" id="A0A1C7N5L6"/>
<dbReference type="SUPFAM" id="SSF48403">
    <property type="entry name" value="Ankyrin repeat"/>
    <property type="match status" value="1"/>
</dbReference>
<proteinExistence type="predicted"/>
<keyword evidence="1" id="KW-0677">Repeat</keyword>
<evidence type="ECO:0000256" key="4">
    <source>
        <dbReference type="SAM" id="MobiDB-lite"/>
    </source>
</evidence>
<dbReference type="Pfam" id="PF12796">
    <property type="entry name" value="Ank_2"/>
    <property type="match status" value="2"/>
</dbReference>
<dbReference type="Gene3D" id="1.25.40.20">
    <property type="entry name" value="Ankyrin repeat-containing domain"/>
    <property type="match status" value="1"/>
</dbReference>
<dbReference type="SMART" id="SM00248">
    <property type="entry name" value="ANK"/>
    <property type="match status" value="6"/>
</dbReference>
<protein>
    <submittedName>
        <fullName evidence="5">Uncharacterized protein</fullName>
    </submittedName>
</protein>
<feature type="coiled-coil region" evidence="3">
    <location>
        <begin position="125"/>
        <end position="152"/>
    </location>
</feature>
<evidence type="ECO:0000256" key="2">
    <source>
        <dbReference type="ARBA" id="ARBA00023043"/>
    </source>
</evidence>
<dbReference type="OrthoDB" id="20872at2759"/>
<dbReference type="STRING" id="101091.A0A1C7N5L6"/>
<keyword evidence="6" id="KW-1185">Reference proteome</keyword>
<feature type="region of interest" description="Disordered" evidence="4">
    <location>
        <begin position="154"/>
        <end position="174"/>
    </location>
</feature>
<dbReference type="Proteomes" id="UP000093000">
    <property type="component" value="Unassembled WGS sequence"/>
</dbReference>
<gene>
    <name evidence="5" type="ORF">A0J61_07524</name>
</gene>
<dbReference type="GO" id="GO:0005737">
    <property type="term" value="C:cytoplasm"/>
    <property type="evidence" value="ECO:0007669"/>
    <property type="project" value="TreeGrafter"/>
</dbReference>
<feature type="region of interest" description="Disordered" evidence="4">
    <location>
        <begin position="265"/>
        <end position="284"/>
    </location>
</feature>
<sequence length="646" mass="71328">MNDTQATVFASCKRGRNKTKARFQHGFWNDAQFRGEIPYLNEFGWLGDHFLTTMSRQKPEDYYQELSLPPVPSSSKDGREYFPHYKESELESDLRGLIRKVNCVDLQNRLQIAANRLIIDWEDRHNTLIDILNELEQHKAHLEQRLHVRENQMFHRHQQRSAQSGQVLHPFQRRRSSITQSSTASLLSSSSGRSSSCASSVYTTFSVAEGLNQPNTSFLSSTSTSTSTASSFSVVDPIEHHELNQDLDIYASIISDDLPSYTNRHSNISSSSNNSNYASKSVTASQLSQPLVEQNINDAGHPDIASSSDTQLYSPPTIEHSEQALTFACGDGFWNTIAKGKSNKTEVDTLVGNYLRRGGIPDVAKNSETVKDVKEGYSLIHALVAIKNTAALQKVIDAGAKTNIYPLTSKKEDWVTPLMLAVKLGYLNGTELLLKAGDASLLYDRGPSGETVLHAAIQSGSEDMISYVLKMTQYALLERADVYEKEKNLGATPLHYACMSGKARLASLFIRDFHCQPDPKDNKGETPLHYAVRNRKLKAITKLVGELGVCPNPYISKQVPTPLDLAKSGGLKSIADYLRSVGAKTTKEMEKLNRTTAFSAIDTSSGSSVLSGDSNASVESTASQTTIGVRHYLNTKTSQILKGSFQ</sequence>
<dbReference type="InterPro" id="IPR002110">
    <property type="entry name" value="Ankyrin_rpt"/>
</dbReference>
<name>A0A1C7N5L6_9FUNG</name>
<evidence type="ECO:0000313" key="5">
    <source>
        <dbReference type="EMBL" id="OBZ84423.1"/>
    </source>
</evidence>
<accession>A0A1C7N5L6</accession>
<dbReference type="AlphaFoldDB" id="A0A1C7N5L6"/>
<dbReference type="InterPro" id="IPR036770">
    <property type="entry name" value="Ankyrin_rpt-contain_sf"/>
</dbReference>
<comment type="caution">
    <text evidence="5">The sequence shown here is derived from an EMBL/GenBank/DDBJ whole genome shotgun (WGS) entry which is preliminary data.</text>
</comment>
<keyword evidence="2" id="KW-0040">ANK repeat</keyword>
<feature type="compositionally biased region" description="Low complexity" evidence="4">
    <location>
        <begin position="265"/>
        <end position="281"/>
    </location>
</feature>
<reference evidence="5 6" key="1">
    <citation type="submission" date="2016-03" db="EMBL/GenBank/DDBJ databases">
        <title>Choanephora cucurbitarum.</title>
        <authorList>
            <person name="Min B."/>
            <person name="Park H."/>
            <person name="Park J.-H."/>
            <person name="Shin H.-D."/>
            <person name="Choi I.-G."/>
        </authorList>
    </citation>
    <scope>NUCLEOTIDE SEQUENCE [LARGE SCALE GENOMIC DNA]</scope>
    <source>
        <strain evidence="5 6">KUS-F28377</strain>
    </source>
</reference>
<dbReference type="EMBL" id="LUGH01000512">
    <property type="protein sequence ID" value="OBZ84423.1"/>
    <property type="molecule type" value="Genomic_DNA"/>
</dbReference>